<keyword evidence="5 12" id="KW-0732">Signal</keyword>
<feature type="transmembrane region" description="Helical" evidence="11">
    <location>
        <begin position="255"/>
        <end position="278"/>
    </location>
</feature>
<evidence type="ECO:0000313" key="15">
    <source>
        <dbReference type="Proteomes" id="UP000298138"/>
    </source>
</evidence>
<feature type="signal peptide" evidence="12">
    <location>
        <begin position="1"/>
        <end position="23"/>
    </location>
</feature>
<evidence type="ECO:0000256" key="4">
    <source>
        <dbReference type="ARBA" id="ARBA00022692"/>
    </source>
</evidence>
<dbReference type="AlphaFoldDB" id="A0A4S2MIZ6"/>
<dbReference type="PANTHER" id="PTHR28285:SF1">
    <property type="entry name" value="PROTEIN BIG1"/>
    <property type="match status" value="1"/>
</dbReference>
<evidence type="ECO:0000256" key="3">
    <source>
        <dbReference type="ARBA" id="ARBA00022089"/>
    </source>
</evidence>
<dbReference type="Pfam" id="PF20520">
    <property type="entry name" value="Ac45-VOA1_TM"/>
    <property type="match status" value="1"/>
</dbReference>
<feature type="chain" id="PRO_5020826073" description="Protein BIG1" evidence="12">
    <location>
        <begin position="24"/>
        <end position="304"/>
    </location>
</feature>
<keyword evidence="4 11" id="KW-0812">Transmembrane</keyword>
<accession>A0A4S2MIZ6</accession>
<dbReference type="GO" id="GO:0071555">
    <property type="term" value="P:cell wall organization"/>
    <property type="evidence" value="ECO:0007669"/>
    <property type="project" value="UniProtKB-KW"/>
</dbReference>
<evidence type="ECO:0000256" key="7">
    <source>
        <dbReference type="ARBA" id="ARBA00022989"/>
    </source>
</evidence>
<keyword evidence="6" id="KW-0256">Endoplasmic reticulum</keyword>
<evidence type="ECO:0000313" key="14">
    <source>
        <dbReference type="EMBL" id="TGZ76715.1"/>
    </source>
</evidence>
<dbReference type="InterPro" id="IPR037654">
    <property type="entry name" value="Big1"/>
</dbReference>
<dbReference type="OrthoDB" id="9985059at2759"/>
<evidence type="ECO:0000256" key="12">
    <source>
        <dbReference type="SAM" id="SignalP"/>
    </source>
</evidence>
<sequence>MLRPHPTTLLALLAAISPVSVSAFSDTSPYIISHPSAESPLDDFRSATSTTTLLPHLRTLTAACTADTYLLITLPHTHESDLHHYPLFHAALVSLSSSSGSESSPESNGFLQLPFVVPSPDITATDIVNIIAETASHVCGARVEEPVVIAAGGTATRYDGVTPRVVRVEFDSASAGGGVQNGVRDTAVVDRVLKSLVEGAPTRRVMVVVATTPVFSAGDAENVVDSEEREAGNPNGEKGDNGDETKGGLFEKYQFFTPAVLMGYVVLLVVAAIGYVGVSALEGLKVSYGAFEKEMGPGGQKKGQ</sequence>
<reference evidence="14 15" key="1">
    <citation type="submission" date="2019-04" db="EMBL/GenBank/DDBJ databases">
        <title>Comparative genomics and transcriptomics to analyze fruiting body development in filamentous ascomycetes.</title>
        <authorList>
            <consortium name="DOE Joint Genome Institute"/>
            <person name="Lutkenhaus R."/>
            <person name="Traeger S."/>
            <person name="Breuer J."/>
            <person name="Kuo A."/>
            <person name="Lipzen A."/>
            <person name="Pangilinan J."/>
            <person name="Dilworth D."/>
            <person name="Sandor L."/>
            <person name="Poggeler S."/>
            <person name="Barry K."/>
            <person name="Grigoriev I.V."/>
            <person name="Nowrousian M."/>
        </authorList>
    </citation>
    <scope>NUCLEOTIDE SEQUENCE [LARGE SCALE GENOMIC DNA]</scope>
    <source>
        <strain evidence="14 15">CBS 389.68</strain>
    </source>
</reference>
<dbReference type="PANTHER" id="PTHR28285">
    <property type="entry name" value="PROTEIN BIG1"/>
    <property type="match status" value="1"/>
</dbReference>
<name>A0A4S2MIZ6_9PEZI</name>
<keyword evidence="15" id="KW-1185">Reference proteome</keyword>
<organism evidence="14 15">
    <name type="scientific">Ascodesmis nigricans</name>
    <dbReference type="NCBI Taxonomy" id="341454"/>
    <lineage>
        <taxon>Eukaryota</taxon>
        <taxon>Fungi</taxon>
        <taxon>Dikarya</taxon>
        <taxon>Ascomycota</taxon>
        <taxon>Pezizomycotina</taxon>
        <taxon>Pezizomycetes</taxon>
        <taxon>Pezizales</taxon>
        <taxon>Ascodesmidaceae</taxon>
        <taxon>Ascodesmis</taxon>
    </lineage>
</organism>
<evidence type="ECO:0000256" key="10">
    <source>
        <dbReference type="SAM" id="MobiDB-lite"/>
    </source>
</evidence>
<dbReference type="GO" id="GO:0009272">
    <property type="term" value="P:fungal-type cell wall biogenesis"/>
    <property type="evidence" value="ECO:0007669"/>
    <property type="project" value="TreeGrafter"/>
</dbReference>
<feature type="domain" description="V-type proton ATPase subunit S1/VOA1 transmembrane" evidence="13">
    <location>
        <begin position="254"/>
        <end position="293"/>
    </location>
</feature>
<feature type="region of interest" description="Disordered" evidence="10">
    <location>
        <begin position="220"/>
        <end position="244"/>
    </location>
</feature>
<comment type="subcellular location">
    <subcellularLocation>
        <location evidence="1">Endoplasmic reticulum membrane</location>
        <topology evidence="1">Single-pass type I membrane protein</topology>
    </subcellularLocation>
</comment>
<dbReference type="InParanoid" id="A0A4S2MIZ6"/>
<evidence type="ECO:0000256" key="8">
    <source>
        <dbReference type="ARBA" id="ARBA00023136"/>
    </source>
</evidence>
<evidence type="ECO:0000256" key="5">
    <source>
        <dbReference type="ARBA" id="ARBA00022729"/>
    </source>
</evidence>
<protein>
    <recommendedName>
        <fullName evidence="3">Protein BIG1</fullName>
    </recommendedName>
</protein>
<dbReference type="GO" id="GO:0005789">
    <property type="term" value="C:endoplasmic reticulum membrane"/>
    <property type="evidence" value="ECO:0007669"/>
    <property type="project" value="UniProtKB-SubCell"/>
</dbReference>
<dbReference type="GO" id="GO:0006078">
    <property type="term" value="P:(1-&gt;6)-beta-D-glucan biosynthetic process"/>
    <property type="evidence" value="ECO:0007669"/>
    <property type="project" value="TreeGrafter"/>
</dbReference>
<keyword evidence="9" id="KW-0961">Cell wall biogenesis/degradation</keyword>
<evidence type="ECO:0000256" key="1">
    <source>
        <dbReference type="ARBA" id="ARBA00004115"/>
    </source>
</evidence>
<dbReference type="InterPro" id="IPR046756">
    <property type="entry name" value="VAS1/VOA1_TM"/>
</dbReference>
<evidence type="ECO:0000256" key="2">
    <source>
        <dbReference type="ARBA" id="ARBA00008203"/>
    </source>
</evidence>
<evidence type="ECO:0000256" key="6">
    <source>
        <dbReference type="ARBA" id="ARBA00022824"/>
    </source>
</evidence>
<gene>
    <name evidence="14" type="ORF">EX30DRAFT_229704</name>
</gene>
<keyword evidence="8 11" id="KW-0472">Membrane</keyword>
<dbReference type="STRING" id="341454.A0A4S2MIZ6"/>
<evidence type="ECO:0000256" key="9">
    <source>
        <dbReference type="ARBA" id="ARBA00023316"/>
    </source>
</evidence>
<dbReference type="Proteomes" id="UP000298138">
    <property type="component" value="Unassembled WGS sequence"/>
</dbReference>
<keyword evidence="7 11" id="KW-1133">Transmembrane helix</keyword>
<comment type="similarity">
    <text evidence="2">Belongs to the BIG1 family.</text>
</comment>
<evidence type="ECO:0000256" key="11">
    <source>
        <dbReference type="SAM" id="Phobius"/>
    </source>
</evidence>
<evidence type="ECO:0000259" key="13">
    <source>
        <dbReference type="Pfam" id="PF20520"/>
    </source>
</evidence>
<dbReference type="EMBL" id="ML220168">
    <property type="protein sequence ID" value="TGZ76715.1"/>
    <property type="molecule type" value="Genomic_DNA"/>
</dbReference>
<proteinExistence type="inferred from homology"/>